<dbReference type="AlphaFoldDB" id="A0A4P9X4C2"/>
<feature type="region of interest" description="Disordered" evidence="6">
    <location>
        <begin position="158"/>
        <end position="213"/>
    </location>
</feature>
<dbReference type="Gene3D" id="1.10.10.10">
    <property type="entry name" value="Winged helix-like DNA-binding domain superfamily/Winged helix DNA-binding domain"/>
    <property type="match status" value="1"/>
</dbReference>
<proteinExistence type="inferred from homology"/>
<name>A0A4P9X4C2_9FUNG</name>
<dbReference type="STRING" id="1555241.A0A4P9X4C2"/>
<dbReference type="InterPro" id="IPR045093">
    <property type="entry name" value="Cullin"/>
</dbReference>
<reference evidence="9" key="1">
    <citation type="journal article" date="2018" name="Nat. Microbiol.">
        <title>Leveraging single-cell genomics to expand the fungal tree of life.</title>
        <authorList>
            <person name="Ahrendt S.R."/>
            <person name="Quandt C.A."/>
            <person name="Ciobanu D."/>
            <person name="Clum A."/>
            <person name="Salamov A."/>
            <person name="Andreopoulos B."/>
            <person name="Cheng J.F."/>
            <person name="Woyke T."/>
            <person name="Pelin A."/>
            <person name="Henrissat B."/>
            <person name="Reynolds N.K."/>
            <person name="Benny G.L."/>
            <person name="Smith M.E."/>
            <person name="James T.Y."/>
            <person name="Grigoriev I.V."/>
        </authorList>
    </citation>
    <scope>NUCLEOTIDE SEQUENCE [LARGE SCALE GENOMIC DNA]</scope>
    <source>
        <strain evidence="9">ATCC 52028</strain>
    </source>
</reference>
<comment type="similarity">
    <text evidence="1 4 5">Belongs to the cullin family.</text>
</comment>
<dbReference type="Proteomes" id="UP000274922">
    <property type="component" value="Unassembled WGS sequence"/>
</dbReference>
<dbReference type="SMART" id="SM00884">
    <property type="entry name" value="Cullin_Nedd8"/>
    <property type="match status" value="1"/>
</dbReference>
<gene>
    <name evidence="8" type="ORF">CXG81DRAFT_27362</name>
</gene>
<dbReference type="PANTHER" id="PTHR11932">
    <property type="entry name" value="CULLIN"/>
    <property type="match status" value="1"/>
</dbReference>
<dbReference type="Pfam" id="PF26557">
    <property type="entry name" value="Cullin_AB"/>
    <property type="match status" value="1"/>
</dbReference>
<evidence type="ECO:0000313" key="9">
    <source>
        <dbReference type="Proteomes" id="UP000274922"/>
    </source>
</evidence>
<feature type="compositionally biased region" description="Pro residues" evidence="6">
    <location>
        <begin position="198"/>
        <end position="210"/>
    </location>
</feature>
<dbReference type="FunFam" id="1.10.10.10:FF:000050">
    <property type="entry name" value="Cullin 4B"/>
    <property type="match status" value="1"/>
</dbReference>
<feature type="compositionally biased region" description="Basic and acidic residues" evidence="6">
    <location>
        <begin position="714"/>
        <end position="736"/>
    </location>
</feature>
<evidence type="ECO:0000256" key="2">
    <source>
        <dbReference type="ARBA" id="ARBA00022499"/>
    </source>
</evidence>
<evidence type="ECO:0000313" key="8">
    <source>
        <dbReference type="EMBL" id="RKO99909.1"/>
    </source>
</evidence>
<keyword evidence="3" id="KW-0832">Ubl conjugation</keyword>
<evidence type="ECO:0000256" key="6">
    <source>
        <dbReference type="SAM" id="MobiDB-lite"/>
    </source>
</evidence>
<dbReference type="Gene3D" id="3.30.230.130">
    <property type="entry name" value="Cullin, Chain C, Domain 2"/>
    <property type="match status" value="1"/>
</dbReference>
<dbReference type="GO" id="GO:0006511">
    <property type="term" value="P:ubiquitin-dependent protein catabolic process"/>
    <property type="evidence" value="ECO:0007669"/>
    <property type="project" value="InterPro"/>
</dbReference>
<evidence type="ECO:0000256" key="3">
    <source>
        <dbReference type="ARBA" id="ARBA00022843"/>
    </source>
</evidence>
<feature type="domain" description="Cullin family profile" evidence="7">
    <location>
        <begin position="571"/>
        <end position="851"/>
    </location>
</feature>
<dbReference type="InterPro" id="IPR036388">
    <property type="entry name" value="WH-like_DNA-bd_sf"/>
</dbReference>
<protein>
    <recommendedName>
        <fullName evidence="7">Cullin family profile domain-containing protein</fullName>
    </recommendedName>
</protein>
<evidence type="ECO:0000256" key="5">
    <source>
        <dbReference type="RuleBase" id="RU003829"/>
    </source>
</evidence>
<dbReference type="InterPro" id="IPR036317">
    <property type="entry name" value="Cullin_homology_sf"/>
</dbReference>
<dbReference type="PROSITE" id="PS50069">
    <property type="entry name" value="CULLIN_2"/>
    <property type="match status" value="1"/>
</dbReference>
<dbReference type="InterPro" id="IPR036390">
    <property type="entry name" value="WH_DNA-bd_sf"/>
</dbReference>
<dbReference type="InterPro" id="IPR019559">
    <property type="entry name" value="Cullin_neddylation_domain"/>
</dbReference>
<dbReference type="SMART" id="SM00182">
    <property type="entry name" value="CULLIN"/>
    <property type="match status" value="1"/>
</dbReference>
<dbReference type="EMBL" id="ML014248">
    <property type="protein sequence ID" value="RKO99909.1"/>
    <property type="molecule type" value="Genomic_DNA"/>
</dbReference>
<dbReference type="SUPFAM" id="SSF46785">
    <property type="entry name" value="Winged helix' DNA-binding domain"/>
    <property type="match status" value="1"/>
</dbReference>
<dbReference type="OrthoDB" id="27073at2759"/>
<dbReference type="Pfam" id="PF10557">
    <property type="entry name" value="Cullin_Nedd8"/>
    <property type="match status" value="1"/>
</dbReference>
<evidence type="ECO:0000259" key="7">
    <source>
        <dbReference type="PROSITE" id="PS50069"/>
    </source>
</evidence>
<keyword evidence="9" id="KW-1185">Reference proteome</keyword>
<organism evidence="8 9">
    <name type="scientific">Caulochytrium protostelioides</name>
    <dbReference type="NCBI Taxonomy" id="1555241"/>
    <lineage>
        <taxon>Eukaryota</taxon>
        <taxon>Fungi</taxon>
        <taxon>Fungi incertae sedis</taxon>
        <taxon>Chytridiomycota</taxon>
        <taxon>Chytridiomycota incertae sedis</taxon>
        <taxon>Chytridiomycetes</taxon>
        <taxon>Caulochytriales</taxon>
        <taxon>Caulochytriaceae</taxon>
        <taxon>Caulochytrium</taxon>
    </lineage>
</organism>
<dbReference type="SUPFAM" id="SSF74788">
    <property type="entry name" value="Cullin repeat-like"/>
    <property type="match status" value="2"/>
</dbReference>
<dbReference type="Gene3D" id="1.20.1310.10">
    <property type="entry name" value="Cullin Repeats"/>
    <property type="match status" value="3"/>
</dbReference>
<keyword evidence="2" id="KW-1017">Isopeptide bond</keyword>
<evidence type="ECO:0000256" key="4">
    <source>
        <dbReference type="PROSITE-ProRule" id="PRU00330"/>
    </source>
</evidence>
<dbReference type="InterPro" id="IPR059120">
    <property type="entry name" value="Cullin-like_AB"/>
</dbReference>
<dbReference type="InterPro" id="IPR016158">
    <property type="entry name" value="Cullin_homology"/>
</dbReference>
<dbReference type="InterPro" id="IPR001373">
    <property type="entry name" value="Cullin_N"/>
</dbReference>
<dbReference type="Pfam" id="PF00888">
    <property type="entry name" value="Cullin"/>
    <property type="match status" value="2"/>
</dbReference>
<dbReference type="GO" id="GO:0031625">
    <property type="term" value="F:ubiquitin protein ligase binding"/>
    <property type="evidence" value="ECO:0007669"/>
    <property type="project" value="InterPro"/>
</dbReference>
<dbReference type="FunFam" id="1.20.1310.10:FF:000002">
    <property type="entry name" value="cullin-3 isoform X1"/>
    <property type="match status" value="1"/>
</dbReference>
<evidence type="ECO:0000256" key="1">
    <source>
        <dbReference type="ARBA" id="ARBA00006019"/>
    </source>
</evidence>
<sequence length="997" mass="108712">MADAAAAAADDDAVITMQPRVFDGFGEVRPAKTCFPHSRVIVRPLVASTASHAPTLSISGFTGAATAPPDLAAQAWRRFDAALTALFDAADRGVGVDDAAARRPPPPPTESFQELSRLCEAVCLYHLGAPLHAQLVAFLQARVQRTRRRLLSWCQTQADDDDDHSNSNNNHLGGGLSDDTPMTDRPVDRRGDRLSPGAPAPSTPGSPPPAAAADPSLRVLHVITAAFDDWQRPLHLVCHVFAYLDRTYVLQTPGLQSLWDTGMALFRDAVLASKPLSDRLTRCFLAVVTARRVARLDRLGLAAADSAAATVAVAVAESELTAVDRYRHEQVRAAVMMAHAMCVYQAVLEAPLLARITPFYEARAQQWMQTIAAASADAGLSFGRASATRDVVRCAVAGSAATPASANEVRRYLAFVEHVHRMEQADASGDGRDNSPRSDRAGHGALLASSWPAIGARLDDALLAACLPRLLAFGLEVFAAQRDLASLEALYRAAHKTGQLPLLCDAYAAFVGKAGLQRLVDPQQDPTMVASLLALHRDAQRITTQAFHSRPLFIKATKDAFEQCLAKRPTKPAELVARYIDDLLRPNPRTDAAVDELLDECLTLFRFLSDKDVFEACYKKLLATRLLLDRSASVARERSMLGKLRRECGSGFTYQLDGMFKDMDESEVLMTAYQPLAPASAATAVAAATARGFASAGRKRRASARFSDDDDDHVDAQASRDDDDDNHDRDDISDHGRLTSPMRVQVLTAAYWPTYTPVAMVLPEPLHTWHAHFEAFYGSRHAKRCLTWHHPLGHGVLRAHYPRGTKDLLVSAFQAAVLLLFNEGDDWTVGALGDRLQLDAAELARAIQSLTGGPDRPLLMAPQTAAPAAPAAATATAEARASTPLPTSTRISFHAEFTHPRRRVHISTVPVKETEDAELEATAEHVFADRQHQVDAAIVRIMKKHRTLAHAALLTALLEELQFPVNPTDLKQRIESLIDREYMERVKGKRNVYHYVV</sequence>
<accession>A0A4P9X4C2</accession>
<feature type="region of interest" description="Disordered" evidence="6">
    <location>
        <begin position="704"/>
        <end position="736"/>
    </location>
</feature>
<dbReference type="InterPro" id="IPR016159">
    <property type="entry name" value="Cullin_repeat-like_dom_sf"/>
</dbReference>
<dbReference type="SUPFAM" id="SSF75632">
    <property type="entry name" value="Cullin homology domain"/>
    <property type="match status" value="1"/>
</dbReference>